<feature type="chain" id="PRO_5037680778" evidence="1">
    <location>
        <begin position="26"/>
        <end position="92"/>
    </location>
</feature>
<accession>A0A919XIW4</accession>
<dbReference type="AlphaFoldDB" id="A0A919XIW4"/>
<evidence type="ECO:0000313" key="2">
    <source>
        <dbReference type="EMBL" id="GIO33529.1"/>
    </source>
</evidence>
<sequence length="92" mass="9847">MKKRTLLLCIGAVALTIGASVGVQAAKSDNAAPTSNIKISKKEFLRMSSIISDVNTGKLPITALEEAQPLLDKRPDMLSPKIANELENSKLK</sequence>
<keyword evidence="1" id="KW-0732">Signal</keyword>
<comment type="caution">
    <text evidence="2">The sequence shown here is derived from an EMBL/GenBank/DDBJ whole genome shotgun (WGS) entry which is preliminary data.</text>
</comment>
<protein>
    <submittedName>
        <fullName evidence="2">Uncharacterized protein</fullName>
    </submittedName>
</protein>
<feature type="signal peptide" evidence="1">
    <location>
        <begin position="1"/>
        <end position="25"/>
    </location>
</feature>
<evidence type="ECO:0000256" key="1">
    <source>
        <dbReference type="SAM" id="SignalP"/>
    </source>
</evidence>
<gene>
    <name evidence="2" type="ORF">J2TS6_46700</name>
</gene>
<name>A0A919XIW4_9BACL</name>
<dbReference type="EMBL" id="BORQ01000006">
    <property type="protein sequence ID" value="GIO33529.1"/>
    <property type="molecule type" value="Genomic_DNA"/>
</dbReference>
<dbReference type="RefSeq" id="WP_036715753.1">
    <property type="nucleotide sequence ID" value="NZ_BORQ01000006.1"/>
</dbReference>
<dbReference type="Proteomes" id="UP000679779">
    <property type="component" value="Unassembled WGS sequence"/>
</dbReference>
<organism evidence="2 3">
    <name type="scientific">Paenibacillus albilobatus</name>
    <dbReference type="NCBI Taxonomy" id="2716884"/>
    <lineage>
        <taxon>Bacteria</taxon>
        <taxon>Bacillati</taxon>
        <taxon>Bacillota</taxon>
        <taxon>Bacilli</taxon>
        <taxon>Bacillales</taxon>
        <taxon>Paenibacillaceae</taxon>
        <taxon>Paenibacillus</taxon>
    </lineage>
</organism>
<evidence type="ECO:0000313" key="3">
    <source>
        <dbReference type="Proteomes" id="UP000679779"/>
    </source>
</evidence>
<reference evidence="2" key="1">
    <citation type="submission" date="2021-03" db="EMBL/GenBank/DDBJ databases">
        <title>Antimicrobial resistance genes in bacteria isolated from Japanese honey, and their potential for conferring macrolide and lincosamide resistance in the American foulbrood pathogen Paenibacillus larvae.</title>
        <authorList>
            <person name="Okamoto M."/>
            <person name="Kumagai M."/>
            <person name="Kanamori H."/>
            <person name="Takamatsu D."/>
        </authorList>
    </citation>
    <scope>NUCLEOTIDE SEQUENCE</scope>
    <source>
        <strain evidence="2">J2TS6</strain>
    </source>
</reference>
<proteinExistence type="predicted"/>
<keyword evidence="3" id="KW-1185">Reference proteome</keyword>